<reference evidence="1 2" key="1">
    <citation type="submission" date="2019-09" db="EMBL/GenBank/DDBJ databases">
        <authorList>
            <person name="Cremers G."/>
        </authorList>
    </citation>
    <scope>NUCLEOTIDE SEQUENCE [LARGE SCALE GENOMIC DNA]</scope>
    <source>
        <strain evidence="1">4A</strain>
    </source>
</reference>
<protein>
    <submittedName>
        <fullName evidence="1">Uncharacterized protein</fullName>
    </submittedName>
</protein>
<dbReference type="InterPro" id="IPR029058">
    <property type="entry name" value="AB_hydrolase_fold"/>
</dbReference>
<accession>A0A5E6MDJ0</accession>
<sequence length="197" mass="21714">MRIQLPQTEPKDCRIVFHGAGPAGPGWANFLLVESARRAGAAVFPPSAVLILPLLFSRLWGKPKAVSLFGYSRGAVSAVRLSRFLAKEKILVSLLYLIDPILLWGTLLPLPSAVEKTFCCFQRNGARLRLLVGHFGKGVRCQEGRKAKQLLEEEEAVCFPDGRPIQHEDMVKYALEHARFRLGEALGLDPGTGAARR</sequence>
<evidence type="ECO:0000313" key="2">
    <source>
        <dbReference type="Proteomes" id="UP000334923"/>
    </source>
</evidence>
<dbReference type="Proteomes" id="UP000334923">
    <property type="component" value="Unassembled WGS sequence"/>
</dbReference>
<evidence type="ECO:0000313" key="1">
    <source>
        <dbReference type="EMBL" id="VVM07182.1"/>
    </source>
</evidence>
<organism evidence="1 2">
    <name type="scientific">Methylacidimicrobium tartarophylax</name>
    <dbReference type="NCBI Taxonomy" id="1041768"/>
    <lineage>
        <taxon>Bacteria</taxon>
        <taxon>Pseudomonadati</taxon>
        <taxon>Verrucomicrobiota</taxon>
        <taxon>Methylacidimicrobium</taxon>
    </lineage>
</organism>
<name>A0A5E6MDJ0_9BACT</name>
<gene>
    <name evidence="1" type="ORF">MAMT_01602</name>
</gene>
<dbReference type="SUPFAM" id="SSF53474">
    <property type="entry name" value="alpha/beta-Hydrolases"/>
    <property type="match status" value="1"/>
</dbReference>
<proteinExistence type="predicted"/>
<keyword evidence="2" id="KW-1185">Reference proteome</keyword>
<dbReference type="AlphaFoldDB" id="A0A5E6MDJ0"/>
<dbReference type="EMBL" id="CABFVA020000084">
    <property type="protein sequence ID" value="VVM07182.1"/>
    <property type="molecule type" value="Genomic_DNA"/>
</dbReference>